<dbReference type="PROSITE" id="PS50853">
    <property type="entry name" value="FN3"/>
    <property type="match status" value="7"/>
</dbReference>
<proteinExistence type="predicted"/>
<dbReference type="SMART" id="SM00404">
    <property type="entry name" value="PTPc_motif"/>
    <property type="match status" value="1"/>
</dbReference>
<evidence type="ECO:0000256" key="11">
    <source>
        <dbReference type="SAM" id="Phobius"/>
    </source>
</evidence>
<dbReference type="PANTHER" id="PTHR46957">
    <property type="entry name" value="CYTOKINE RECEPTOR"/>
    <property type="match status" value="1"/>
</dbReference>
<comment type="catalytic activity">
    <reaction evidence="10">
        <text>O-phospho-L-tyrosyl-[protein] + H2O = L-tyrosyl-[protein] + phosphate</text>
        <dbReference type="Rhea" id="RHEA:10684"/>
        <dbReference type="Rhea" id="RHEA-COMP:10136"/>
        <dbReference type="Rhea" id="RHEA-COMP:20101"/>
        <dbReference type="ChEBI" id="CHEBI:15377"/>
        <dbReference type="ChEBI" id="CHEBI:43474"/>
        <dbReference type="ChEBI" id="CHEBI:46858"/>
        <dbReference type="ChEBI" id="CHEBI:61978"/>
        <dbReference type="EC" id="3.1.3.48"/>
    </reaction>
</comment>
<evidence type="ECO:0000256" key="6">
    <source>
        <dbReference type="ARBA" id="ARBA00022912"/>
    </source>
</evidence>
<dbReference type="Pfam" id="PF00102">
    <property type="entry name" value="Y_phosphatase"/>
    <property type="match status" value="1"/>
</dbReference>
<dbReference type="SUPFAM" id="SSF49265">
    <property type="entry name" value="Fibronectin type III"/>
    <property type="match status" value="8"/>
</dbReference>
<evidence type="ECO:0000256" key="10">
    <source>
        <dbReference type="ARBA" id="ARBA00051722"/>
    </source>
</evidence>
<keyword evidence="5" id="KW-0378">Hydrolase</keyword>
<dbReference type="GO" id="GO:0016020">
    <property type="term" value="C:membrane"/>
    <property type="evidence" value="ECO:0007669"/>
    <property type="project" value="UniProtKB-SubCell"/>
</dbReference>
<feature type="domain" description="Fibronectin type-III" evidence="14">
    <location>
        <begin position="109"/>
        <end position="199"/>
    </location>
</feature>
<dbReference type="InterPro" id="IPR016130">
    <property type="entry name" value="Tyr_Pase_AS"/>
</dbReference>
<evidence type="ECO:0000256" key="3">
    <source>
        <dbReference type="ARBA" id="ARBA00022692"/>
    </source>
</evidence>
<protein>
    <recommendedName>
        <fullName evidence="2">protein-tyrosine-phosphatase</fullName>
        <ecNumber evidence="2">3.1.3.48</ecNumber>
    </recommendedName>
</protein>
<dbReference type="InterPro" id="IPR000387">
    <property type="entry name" value="Tyr_Pase_dom"/>
</dbReference>
<evidence type="ECO:0000313" key="15">
    <source>
        <dbReference type="EMBL" id="KAL3881999.1"/>
    </source>
</evidence>
<evidence type="ECO:0000259" key="13">
    <source>
        <dbReference type="PROSITE" id="PS50056"/>
    </source>
</evidence>
<dbReference type="CDD" id="cd00063">
    <property type="entry name" value="FN3"/>
    <property type="match status" value="9"/>
</dbReference>
<evidence type="ECO:0000256" key="9">
    <source>
        <dbReference type="ARBA" id="ARBA00023180"/>
    </source>
</evidence>
<keyword evidence="16" id="KW-1185">Reference proteome</keyword>
<dbReference type="Proteomes" id="UP001634394">
    <property type="component" value="Unassembled WGS sequence"/>
</dbReference>
<evidence type="ECO:0000259" key="12">
    <source>
        <dbReference type="PROSITE" id="PS50055"/>
    </source>
</evidence>
<comment type="caution">
    <text evidence="15">The sequence shown here is derived from an EMBL/GenBank/DDBJ whole genome shotgun (WGS) entry which is preliminary data.</text>
</comment>
<keyword evidence="9" id="KW-0325">Glycoprotein</keyword>
<reference evidence="15 16" key="1">
    <citation type="submission" date="2024-11" db="EMBL/GenBank/DDBJ databases">
        <title>Chromosome-level genome assembly of the freshwater bivalve Anodonta woodiana.</title>
        <authorList>
            <person name="Chen X."/>
        </authorList>
    </citation>
    <scope>NUCLEOTIDE SEQUENCE [LARGE SCALE GENOMIC DNA]</scope>
    <source>
        <strain evidence="15">MN2024</strain>
        <tissue evidence="15">Gills</tissue>
    </source>
</reference>
<evidence type="ECO:0000256" key="7">
    <source>
        <dbReference type="ARBA" id="ARBA00022989"/>
    </source>
</evidence>
<feature type="domain" description="Fibronectin type-III" evidence="14">
    <location>
        <begin position="1115"/>
        <end position="1213"/>
    </location>
</feature>
<comment type="subcellular location">
    <subcellularLocation>
        <location evidence="1">Membrane</location>
        <topology evidence="1">Single-pass type I membrane protein</topology>
    </subcellularLocation>
</comment>
<feature type="domain" description="Tyrosine specific protein phosphatases" evidence="13">
    <location>
        <begin position="1636"/>
        <end position="1710"/>
    </location>
</feature>
<dbReference type="InterPro" id="IPR036116">
    <property type="entry name" value="FN3_sf"/>
</dbReference>
<dbReference type="GO" id="GO:0004725">
    <property type="term" value="F:protein tyrosine phosphatase activity"/>
    <property type="evidence" value="ECO:0007669"/>
    <property type="project" value="UniProtKB-EC"/>
</dbReference>
<feature type="domain" description="Fibronectin type-III" evidence="14">
    <location>
        <begin position="381"/>
        <end position="475"/>
    </location>
</feature>
<evidence type="ECO:0000256" key="4">
    <source>
        <dbReference type="ARBA" id="ARBA00022729"/>
    </source>
</evidence>
<keyword evidence="6" id="KW-0904">Protein phosphatase</keyword>
<dbReference type="InterPro" id="IPR029021">
    <property type="entry name" value="Prot-tyrosine_phosphatase-like"/>
</dbReference>
<dbReference type="EC" id="3.1.3.48" evidence="2"/>
<dbReference type="InterPro" id="IPR050713">
    <property type="entry name" value="RTP_Phos/Ushers"/>
</dbReference>
<evidence type="ECO:0000259" key="14">
    <source>
        <dbReference type="PROSITE" id="PS50853"/>
    </source>
</evidence>
<feature type="domain" description="Fibronectin type-III" evidence="14">
    <location>
        <begin position="753"/>
        <end position="846"/>
    </location>
</feature>
<evidence type="ECO:0000256" key="5">
    <source>
        <dbReference type="ARBA" id="ARBA00022801"/>
    </source>
</evidence>
<dbReference type="Gene3D" id="2.60.40.10">
    <property type="entry name" value="Immunoglobulins"/>
    <property type="match status" value="12"/>
</dbReference>
<dbReference type="CDD" id="cd14548">
    <property type="entry name" value="R3-PTPc"/>
    <property type="match status" value="1"/>
</dbReference>
<dbReference type="Pfam" id="PF00041">
    <property type="entry name" value="fn3"/>
    <property type="match status" value="9"/>
</dbReference>
<dbReference type="PROSITE" id="PS00383">
    <property type="entry name" value="TYR_PHOSPHATASE_1"/>
    <property type="match status" value="1"/>
</dbReference>
<dbReference type="PRINTS" id="PR00700">
    <property type="entry name" value="PRTYPHPHTASE"/>
</dbReference>
<dbReference type="PROSITE" id="PS50056">
    <property type="entry name" value="TYR_PHOSPHATASE_2"/>
    <property type="match status" value="1"/>
</dbReference>
<feature type="domain" description="Fibronectin type-III" evidence="14">
    <location>
        <begin position="476"/>
        <end position="563"/>
    </location>
</feature>
<dbReference type="InterPro" id="IPR003961">
    <property type="entry name" value="FN3_dom"/>
</dbReference>
<dbReference type="Gene3D" id="3.90.190.10">
    <property type="entry name" value="Protein tyrosine phosphatase superfamily"/>
    <property type="match status" value="1"/>
</dbReference>
<dbReference type="PANTHER" id="PTHR46957:SF3">
    <property type="entry name" value="CYTOKINE RECEPTOR"/>
    <property type="match status" value="1"/>
</dbReference>
<evidence type="ECO:0000256" key="1">
    <source>
        <dbReference type="ARBA" id="ARBA00004479"/>
    </source>
</evidence>
<keyword evidence="4" id="KW-0732">Signal</keyword>
<dbReference type="InterPro" id="IPR003595">
    <property type="entry name" value="Tyr_Pase_cat"/>
</dbReference>
<evidence type="ECO:0000256" key="2">
    <source>
        <dbReference type="ARBA" id="ARBA00013064"/>
    </source>
</evidence>
<feature type="domain" description="Fibronectin type-III" evidence="14">
    <location>
        <begin position="564"/>
        <end position="654"/>
    </location>
</feature>
<keyword evidence="7 11" id="KW-1133">Transmembrane helix</keyword>
<gene>
    <name evidence="15" type="ORF">ACJMK2_028380</name>
</gene>
<dbReference type="SMART" id="SM00194">
    <property type="entry name" value="PTPc"/>
    <property type="match status" value="1"/>
</dbReference>
<accession>A0ABD3X6Y0</accession>
<dbReference type="InterPro" id="IPR013783">
    <property type="entry name" value="Ig-like_fold"/>
</dbReference>
<keyword evidence="3 11" id="KW-0812">Transmembrane</keyword>
<dbReference type="EMBL" id="JBJQND010000003">
    <property type="protein sequence ID" value="KAL3881999.1"/>
    <property type="molecule type" value="Genomic_DNA"/>
</dbReference>
<feature type="transmembrane region" description="Helical" evidence="11">
    <location>
        <begin position="1385"/>
        <end position="1409"/>
    </location>
</feature>
<sequence length="1760" mass="196721">MLPLPFYLTTIFFQIYSLYVTNSTINITCLEDSIDIEWPVTNLTFNYSIAYSVVGSINKTAIDVVSKPAEGNLIQHRLHGLYPGQLYYIELNQNGMTVFSFFIPTKPLPPENLRVFNQSKSTVTFKWDPSPNSIQDKHQVFVTGLTNSSFIFESINLTYTNYTIVDLKPGQIYNISVISYSHGEPSNKSLSLTVNTVPLPLSIVSVKAVDKQSMNITWRPNPDSHQTGYNVGYEYNATDGKRIEINATCATAAQLFCVLTSLPGIPGQEYLVKVSAVSGGTASNPTTVLHTTKPEPITGLTELPGNTTTLHFKWNKPSNSKFTSFNINIENGSGLLKQTLGAEHQEMLLTDLNIGSQYNVTITVSTGYEESEQVKMAFYTSPGTVESLFTNVAEVTPTSLTVHWKRPKNGTFDHYILFVRASSSSEGKNMTIGADANNTTFSALESGELYVVAIATVLANKESDKLSNMFRTSPNPPENVTASVLSSRQVRVQWKAPNGRVDNYTVAMTSLTDGSKWEVTITANSYIFLNLTPGTAYNLTVVSNTGELSSDKIAREFITNPLAVQNMVVSAVTPNSISVNWTEPVNSSIDQYELTISPPDAIQSTVFLNRTIQSLTYTFQQLKPGRLYMISIISIKSGSFSEVYTIASLTAPEAVQNLTVTALTSNDLLVSWVVNETSDQDNFVVSYQSLPIGLGMKLPLVKFIPSQLTYNATISYLYPGGAYKVIVIAVQNVSMGNSVSEERTTKGTTMPKSVVNLSVSVAGKYMVTLDWDIPSESHQDHYLVRYHGTLQDPNAPFIENSTVESQIRIQNLFPGERFEFKVYAVNEMVTSVPQVVYLYTEPLPPNGAHVLFSNTTFSSIVLQWQYKSSATYVERWLVRYNDTQREIQNFSIPRLNLTDIDFTIDKLVPGQKYVFSIQSVVSEKLSDAVVLEANAKPIITTVLSKVAVTNSSIIISYTVQADDIFDYFLFTLQNETTIILKNKSDDDRQVQFTSLSSGTLYTVVVKTVSGNESSRPRFISVTTLPNLPLVKTSSEKTNITLMISRPTGNLDAYRIVCFKPSMDVLQNITRPATFDTQSVIIDNLQPHQIYTCNVSSIAEQTYNTLTVDIKTQEDAPSAVENLVAVETAPNTVQLNWNPPQFHNGVLTAYLISYNGSKEGGINDFGTRNVTFPEQLAVFNNLRAGYTYTFNVRAKTLLIGDDKFITITLRTYSPPYKDGMTATKAMPKVSDPTITPIETTSFFVNFTNAFSDKYGEILAYTVIVTEDLAYKSDVMLGWKDAQSDHTVKTFQVISNCTDFFIERSTCNGNFRVKIRSTSSVVNYKIFAIGSETDCEGKVFCNGPLKPDTVYYVKLRAYTASMYSDTLYSDPIRTAKIAVDFTDGAKIGAIVGGIIAAMVVVLIVIIAVIFLRRRLRQKSNMYRQKPGLHNMTPRSSLRNQAKGHPFNVSEIQDYVQKMSADSDFKYAEQFEDLKEVGRNQPCTAAELVCNRGRNRFTNILPFDHSRVKLLPIDDDEGSDYINANYIPGYSSKREYIVTQGPLPSTRDDFWRMLWEHDSRNIVMLTKCVEKGREKCDHYWPSGSDAVFYGDLQVAALNETVFPDWTITEFRVSLGDQTRQIRHFHFTAWPDFGVPSKPQILIRFVRMVREKLIKSGGPVIVHCSAGVGRSGTFIVLDRLLQHIKEHDTVDIFSLVVELRKERVWMVQTEQQYICIHQCLLCVMEGREDEHIYQNAGHANVAFDVLARLTPFRTFSSLSNEIRK</sequence>
<name>A0ABD3X6Y0_SINWO</name>
<evidence type="ECO:0000313" key="16">
    <source>
        <dbReference type="Proteomes" id="UP001634394"/>
    </source>
</evidence>
<dbReference type="FunFam" id="3.90.190.10:FF:000009">
    <property type="entry name" value="Receptor-type tyrosine-protein phosphatase beta"/>
    <property type="match status" value="1"/>
</dbReference>
<evidence type="ECO:0000256" key="8">
    <source>
        <dbReference type="ARBA" id="ARBA00023136"/>
    </source>
</evidence>
<dbReference type="SUPFAM" id="SSF52799">
    <property type="entry name" value="(Phosphotyrosine protein) phosphatases II"/>
    <property type="match status" value="1"/>
</dbReference>
<dbReference type="PROSITE" id="PS50055">
    <property type="entry name" value="TYR_PHOSPHATASE_PTP"/>
    <property type="match status" value="1"/>
</dbReference>
<dbReference type="InterPro" id="IPR000242">
    <property type="entry name" value="PTP_cat"/>
</dbReference>
<feature type="domain" description="Tyrosine-protein phosphatase" evidence="12">
    <location>
        <begin position="1464"/>
        <end position="1719"/>
    </location>
</feature>
<feature type="domain" description="Fibronectin type-III" evidence="14">
    <location>
        <begin position="200"/>
        <end position="296"/>
    </location>
</feature>
<organism evidence="15 16">
    <name type="scientific">Sinanodonta woodiana</name>
    <name type="common">Chinese pond mussel</name>
    <name type="synonym">Anodonta woodiana</name>
    <dbReference type="NCBI Taxonomy" id="1069815"/>
    <lineage>
        <taxon>Eukaryota</taxon>
        <taxon>Metazoa</taxon>
        <taxon>Spiralia</taxon>
        <taxon>Lophotrochozoa</taxon>
        <taxon>Mollusca</taxon>
        <taxon>Bivalvia</taxon>
        <taxon>Autobranchia</taxon>
        <taxon>Heteroconchia</taxon>
        <taxon>Palaeoheterodonta</taxon>
        <taxon>Unionida</taxon>
        <taxon>Unionoidea</taxon>
        <taxon>Unionidae</taxon>
        <taxon>Unioninae</taxon>
        <taxon>Sinanodonta</taxon>
    </lineage>
</organism>
<keyword evidence="8 11" id="KW-0472">Membrane</keyword>
<dbReference type="SMART" id="SM00060">
    <property type="entry name" value="FN3"/>
    <property type="match status" value="13"/>
</dbReference>